<organism evidence="1 2">
    <name type="scientific">Leptospira sarikeiensis</name>
    <dbReference type="NCBI Taxonomy" id="2484943"/>
    <lineage>
        <taxon>Bacteria</taxon>
        <taxon>Pseudomonadati</taxon>
        <taxon>Spirochaetota</taxon>
        <taxon>Spirochaetia</taxon>
        <taxon>Leptospirales</taxon>
        <taxon>Leptospiraceae</taxon>
        <taxon>Leptospira</taxon>
    </lineage>
</organism>
<proteinExistence type="predicted"/>
<evidence type="ECO:0000313" key="2">
    <source>
        <dbReference type="Proteomes" id="UP000297762"/>
    </source>
</evidence>
<dbReference type="EMBL" id="RQGF01000028">
    <property type="protein sequence ID" value="TGL60643.1"/>
    <property type="molecule type" value="Genomic_DNA"/>
</dbReference>
<name>A0A4R9K558_9LEPT</name>
<dbReference type="Proteomes" id="UP000297762">
    <property type="component" value="Unassembled WGS sequence"/>
</dbReference>
<gene>
    <name evidence="1" type="ORF">EHQ64_12505</name>
</gene>
<sequence>MNSNVEIIERNLLAVIEEIAKQESVGALIPDTMLSLEGLVERLREYINIAGEYAIAYEIITSSLEKLPFTLQGGTIIKLIDVALIMGYRYKKDL</sequence>
<dbReference type="RefSeq" id="WP_135649815.1">
    <property type="nucleotide sequence ID" value="NZ_RQGF01000028.1"/>
</dbReference>
<evidence type="ECO:0000313" key="1">
    <source>
        <dbReference type="EMBL" id="TGL60643.1"/>
    </source>
</evidence>
<reference evidence="1" key="1">
    <citation type="journal article" date="2019" name="PLoS Negl. Trop. Dis.">
        <title>Revisiting the worldwide diversity of Leptospira species in the environment.</title>
        <authorList>
            <person name="Vincent A.T."/>
            <person name="Schiettekatte O."/>
            <person name="Bourhy P."/>
            <person name="Veyrier F.J."/>
            <person name="Picardeau M."/>
        </authorList>
    </citation>
    <scope>NUCLEOTIDE SEQUENCE [LARGE SCALE GENOMIC DNA]</scope>
    <source>
        <strain evidence="1">201702455</strain>
    </source>
</reference>
<protein>
    <submittedName>
        <fullName evidence="1">Uncharacterized protein</fullName>
    </submittedName>
</protein>
<dbReference type="AlphaFoldDB" id="A0A4R9K558"/>
<keyword evidence="2" id="KW-1185">Reference proteome</keyword>
<comment type="caution">
    <text evidence="1">The sequence shown here is derived from an EMBL/GenBank/DDBJ whole genome shotgun (WGS) entry which is preliminary data.</text>
</comment>
<accession>A0A4R9K558</accession>